<reference evidence="2" key="1">
    <citation type="submission" date="2020-09" db="EMBL/GenBank/DDBJ databases">
        <title>A novel bacterium of genus Mangrovicoccus, isolated from South China Sea.</title>
        <authorList>
            <person name="Huang H."/>
            <person name="Mo K."/>
            <person name="Hu Y."/>
        </authorList>
    </citation>
    <scope>NUCLEOTIDE SEQUENCE</scope>
    <source>
        <strain evidence="2">HB182678</strain>
    </source>
</reference>
<keyword evidence="3" id="KW-1185">Reference proteome</keyword>
<dbReference type="PROSITE" id="PS51186">
    <property type="entry name" value="GNAT"/>
    <property type="match status" value="1"/>
</dbReference>
<dbReference type="GO" id="GO:0016747">
    <property type="term" value="F:acyltransferase activity, transferring groups other than amino-acyl groups"/>
    <property type="evidence" value="ECO:0007669"/>
    <property type="project" value="InterPro"/>
</dbReference>
<dbReference type="RefSeq" id="WP_193179977.1">
    <property type="nucleotide sequence ID" value="NZ_JACVXA010000008.1"/>
</dbReference>
<gene>
    <name evidence="2" type="ORF">ICN82_04245</name>
</gene>
<organism evidence="2 3">
    <name type="scientific">Mangrovicoccus algicola</name>
    <dbReference type="NCBI Taxonomy" id="2771008"/>
    <lineage>
        <taxon>Bacteria</taxon>
        <taxon>Pseudomonadati</taxon>
        <taxon>Pseudomonadota</taxon>
        <taxon>Alphaproteobacteria</taxon>
        <taxon>Rhodobacterales</taxon>
        <taxon>Paracoccaceae</taxon>
        <taxon>Mangrovicoccus</taxon>
    </lineage>
</organism>
<dbReference type="AlphaFoldDB" id="A0A8J6YQ24"/>
<dbReference type="InterPro" id="IPR000182">
    <property type="entry name" value="GNAT_dom"/>
</dbReference>
<feature type="domain" description="N-acetyltransferase" evidence="1">
    <location>
        <begin position="17"/>
        <end position="168"/>
    </location>
</feature>
<dbReference type="EMBL" id="JACVXA010000008">
    <property type="protein sequence ID" value="MBE3637413.1"/>
    <property type="molecule type" value="Genomic_DNA"/>
</dbReference>
<evidence type="ECO:0000313" key="2">
    <source>
        <dbReference type="EMBL" id="MBE3637413.1"/>
    </source>
</evidence>
<sequence>MTLPEPREIRAHDGTPYRLRPIRPGDAPSLIRVFDAMPARSRWFRFLRPLPHLPPDMAARWCSPDPRREVCLVVEGRDALEGDILGGARVAELAAGGIAEFAVSMRPEAEGMGLARQATEAVIEVARARGAAGIRGCIAAENSWMLGLARRLDMTVTPDAEDHALRVARLDFASG</sequence>
<proteinExistence type="predicted"/>
<dbReference type="CDD" id="cd04301">
    <property type="entry name" value="NAT_SF"/>
    <property type="match status" value="1"/>
</dbReference>
<protein>
    <submittedName>
        <fullName evidence="2">GNAT family N-acetyltransferase</fullName>
    </submittedName>
</protein>
<dbReference type="InterPro" id="IPR016181">
    <property type="entry name" value="Acyl_CoA_acyltransferase"/>
</dbReference>
<evidence type="ECO:0000259" key="1">
    <source>
        <dbReference type="PROSITE" id="PS51186"/>
    </source>
</evidence>
<evidence type="ECO:0000313" key="3">
    <source>
        <dbReference type="Proteomes" id="UP000609121"/>
    </source>
</evidence>
<accession>A0A8J6YQ24</accession>
<dbReference type="SUPFAM" id="SSF55729">
    <property type="entry name" value="Acyl-CoA N-acyltransferases (Nat)"/>
    <property type="match status" value="1"/>
</dbReference>
<name>A0A8J6YQ24_9RHOB</name>
<dbReference type="Proteomes" id="UP000609121">
    <property type="component" value="Unassembled WGS sequence"/>
</dbReference>
<dbReference type="Pfam" id="PF13302">
    <property type="entry name" value="Acetyltransf_3"/>
    <property type="match status" value="1"/>
</dbReference>
<comment type="caution">
    <text evidence="2">The sequence shown here is derived from an EMBL/GenBank/DDBJ whole genome shotgun (WGS) entry which is preliminary data.</text>
</comment>
<dbReference type="Gene3D" id="3.40.630.30">
    <property type="match status" value="1"/>
</dbReference>